<dbReference type="SUPFAM" id="SSF51735">
    <property type="entry name" value="NAD(P)-binding Rossmann-fold domains"/>
    <property type="match status" value="1"/>
</dbReference>
<dbReference type="AlphaFoldDB" id="A0A6L5YDD2"/>
<dbReference type="FunFam" id="1.10.3730.10:FF:000001">
    <property type="entry name" value="Pyrroline-5-carboxylate reductase"/>
    <property type="match status" value="1"/>
</dbReference>
<evidence type="ECO:0000259" key="6">
    <source>
        <dbReference type="Pfam" id="PF03807"/>
    </source>
</evidence>
<keyword evidence="4" id="KW-0963">Cytoplasm</keyword>
<dbReference type="Pfam" id="PF03807">
    <property type="entry name" value="F420_oxidored"/>
    <property type="match status" value="1"/>
</dbReference>
<dbReference type="GO" id="GO:0004735">
    <property type="term" value="F:pyrroline-5-carboxylate reductase activity"/>
    <property type="evidence" value="ECO:0007669"/>
    <property type="project" value="UniProtKB-UniRule"/>
</dbReference>
<dbReference type="SUPFAM" id="SSF48179">
    <property type="entry name" value="6-phosphogluconate dehydrogenase C-terminal domain-like"/>
    <property type="match status" value="1"/>
</dbReference>
<dbReference type="GO" id="GO:0055129">
    <property type="term" value="P:L-proline biosynthetic process"/>
    <property type="evidence" value="ECO:0007669"/>
    <property type="project" value="UniProtKB-UniRule"/>
</dbReference>
<name>A0A6L5YDD2_9BACT</name>
<dbReference type="PANTHER" id="PTHR11645">
    <property type="entry name" value="PYRROLINE-5-CARBOXYLATE REDUCTASE"/>
    <property type="match status" value="1"/>
</dbReference>
<feature type="domain" description="Pyrroline-5-carboxylate reductase dimerisation" evidence="7">
    <location>
        <begin position="158"/>
        <end position="260"/>
    </location>
</feature>
<comment type="subcellular location">
    <subcellularLocation>
        <location evidence="4">Cytoplasm</location>
    </subcellularLocation>
</comment>
<accession>A0A6L5YDD2</accession>
<gene>
    <name evidence="4" type="primary">proC</name>
    <name evidence="8" type="ORF">FYJ74_09040</name>
</gene>
<evidence type="ECO:0000256" key="4">
    <source>
        <dbReference type="HAMAP-Rule" id="MF_01925"/>
    </source>
</evidence>
<comment type="caution">
    <text evidence="8">The sequence shown here is derived from an EMBL/GenBank/DDBJ whole genome shotgun (WGS) entry which is preliminary data.</text>
</comment>
<comment type="catalytic activity">
    <reaction evidence="4">
        <text>L-proline + NADP(+) = (S)-1-pyrroline-5-carboxylate + NADPH + 2 H(+)</text>
        <dbReference type="Rhea" id="RHEA:14109"/>
        <dbReference type="ChEBI" id="CHEBI:15378"/>
        <dbReference type="ChEBI" id="CHEBI:17388"/>
        <dbReference type="ChEBI" id="CHEBI:57783"/>
        <dbReference type="ChEBI" id="CHEBI:58349"/>
        <dbReference type="ChEBI" id="CHEBI:60039"/>
        <dbReference type="EC" id="1.5.1.2"/>
    </reaction>
</comment>
<keyword evidence="3 4" id="KW-0560">Oxidoreductase</keyword>
<evidence type="ECO:0000256" key="3">
    <source>
        <dbReference type="ARBA" id="ARBA00023002"/>
    </source>
</evidence>
<comment type="catalytic activity">
    <reaction evidence="4">
        <text>L-proline + NAD(+) = (S)-1-pyrroline-5-carboxylate + NADH + 2 H(+)</text>
        <dbReference type="Rhea" id="RHEA:14105"/>
        <dbReference type="ChEBI" id="CHEBI:15378"/>
        <dbReference type="ChEBI" id="CHEBI:17388"/>
        <dbReference type="ChEBI" id="CHEBI:57540"/>
        <dbReference type="ChEBI" id="CHEBI:57945"/>
        <dbReference type="ChEBI" id="CHEBI:60039"/>
        <dbReference type="EC" id="1.5.1.2"/>
    </reaction>
</comment>
<evidence type="ECO:0000256" key="1">
    <source>
        <dbReference type="ARBA" id="ARBA00005525"/>
    </source>
</evidence>
<feature type="binding site" evidence="5">
    <location>
        <begin position="94"/>
        <end position="96"/>
    </location>
    <ligand>
        <name>NADP(+)</name>
        <dbReference type="ChEBI" id="CHEBI:58349"/>
    </ligand>
</feature>
<dbReference type="PIRSF" id="PIRSF000193">
    <property type="entry name" value="Pyrrol-5-carb_rd"/>
    <property type="match status" value="1"/>
</dbReference>
<dbReference type="InterPro" id="IPR029036">
    <property type="entry name" value="P5CR_dimer"/>
</dbReference>
<keyword evidence="2 4" id="KW-0521">NADP</keyword>
<feature type="domain" description="Pyrroline-5-carboxylate reductase catalytic N-terminal" evidence="6">
    <location>
        <begin position="10"/>
        <end position="96"/>
    </location>
</feature>
<organism evidence="8 9">
    <name type="scientific">Pyramidobacter porci</name>
    <dbReference type="NCBI Taxonomy" id="2605789"/>
    <lineage>
        <taxon>Bacteria</taxon>
        <taxon>Thermotogati</taxon>
        <taxon>Synergistota</taxon>
        <taxon>Synergistia</taxon>
        <taxon>Synergistales</taxon>
        <taxon>Dethiosulfovibrionaceae</taxon>
        <taxon>Pyramidobacter</taxon>
    </lineage>
</organism>
<dbReference type="InterPro" id="IPR028939">
    <property type="entry name" value="P5C_Rdtase_cat_N"/>
</dbReference>
<dbReference type="Gene3D" id="1.10.3730.10">
    <property type="entry name" value="ProC C-terminal domain-like"/>
    <property type="match status" value="1"/>
</dbReference>
<dbReference type="EC" id="1.5.1.2" evidence="4"/>
<evidence type="ECO:0000259" key="7">
    <source>
        <dbReference type="Pfam" id="PF14748"/>
    </source>
</evidence>
<feature type="binding site" evidence="5">
    <location>
        <begin position="69"/>
        <end position="72"/>
    </location>
    <ligand>
        <name>NADP(+)</name>
        <dbReference type="ChEBI" id="CHEBI:58349"/>
    </ligand>
</feature>
<keyword evidence="4" id="KW-0641">Proline biosynthesis</keyword>
<sequence length="271" mass="27794">MNVEELRPIIVGGGNLGGAVARGLFRAGVSPVVVQHRGTKFDALVGDGIETVAVLAEAVPLGRGPVFVALKPWLIESYCAENAALLAGRALVSCAALVGLEVLEKSVPSARWGRVMPNIASAVGAGFTGIVRGGWTETEFEEVRGLCELFGDAVEVSEKDLDGVVCLSGSALAYVLELLEGFIQGGLAVGMKSDLSLRAGAATLIGAAELARQKNVHPAALKDAVCTPGGTTIAGLRALQRAGFKSAFVEALAATAEKARGGAAAFEKSRR</sequence>
<dbReference type="InterPro" id="IPR053790">
    <property type="entry name" value="P5CR-like_CS"/>
</dbReference>
<keyword evidence="4" id="KW-0028">Amino-acid biosynthesis</keyword>
<dbReference type="Pfam" id="PF14748">
    <property type="entry name" value="P5CR_dimer"/>
    <property type="match status" value="1"/>
</dbReference>
<dbReference type="Proteomes" id="UP000473699">
    <property type="component" value="Unassembled WGS sequence"/>
</dbReference>
<reference evidence="8 9" key="1">
    <citation type="submission" date="2019-08" db="EMBL/GenBank/DDBJ databases">
        <title>In-depth cultivation of the pig gut microbiome towards novel bacterial diversity and tailored functional studies.</title>
        <authorList>
            <person name="Wylensek D."/>
            <person name="Hitch T.C.A."/>
            <person name="Clavel T."/>
        </authorList>
    </citation>
    <scope>NUCLEOTIDE SEQUENCE [LARGE SCALE GENOMIC DNA]</scope>
    <source>
        <strain evidence="8 9">SM-530-WT-4B</strain>
    </source>
</reference>
<proteinExistence type="inferred from homology"/>
<dbReference type="Gene3D" id="3.40.50.720">
    <property type="entry name" value="NAD(P)-binding Rossmann-like Domain"/>
    <property type="match status" value="1"/>
</dbReference>
<evidence type="ECO:0000256" key="5">
    <source>
        <dbReference type="PIRSR" id="PIRSR000193-1"/>
    </source>
</evidence>
<comment type="function">
    <text evidence="4">Catalyzes the reduction of 1-pyrroline-5-carboxylate (PCA) to L-proline.</text>
</comment>
<dbReference type="PANTHER" id="PTHR11645:SF0">
    <property type="entry name" value="PYRROLINE-5-CARBOXYLATE REDUCTASE 3"/>
    <property type="match status" value="1"/>
</dbReference>
<dbReference type="InterPro" id="IPR036291">
    <property type="entry name" value="NAD(P)-bd_dom_sf"/>
</dbReference>
<dbReference type="RefSeq" id="WP_154529255.1">
    <property type="nucleotide sequence ID" value="NZ_VUNH01000009.1"/>
</dbReference>
<dbReference type="InterPro" id="IPR000304">
    <property type="entry name" value="Pyrroline-COOH_reductase"/>
</dbReference>
<dbReference type="InterPro" id="IPR008927">
    <property type="entry name" value="6-PGluconate_DH-like_C_sf"/>
</dbReference>
<dbReference type="EMBL" id="VUNH01000009">
    <property type="protein sequence ID" value="MST56175.1"/>
    <property type="molecule type" value="Genomic_DNA"/>
</dbReference>
<evidence type="ECO:0000313" key="9">
    <source>
        <dbReference type="Proteomes" id="UP000473699"/>
    </source>
</evidence>
<dbReference type="GO" id="GO:0005737">
    <property type="term" value="C:cytoplasm"/>
    <property type="evidence" value="ECO:0007669"/>
    <property type="project" value="UniProtKB-SubCell"/>
</dbReference>
<dbReference type="PROSITE" id="PS00521">
    <property type="entry name" value="P5CR"/>
    <property type="match status" value="1"/>
</dbReference>
<dbReference type="UniPathway" id="UPA00098">
    <property type="reaction ID" value="UER00361"/>
</dbReference>
<keyword evidence="9" id="KW-1185">Reference proteome</keyword>
<comment type="similarity">
    <text evidence="1 4">Belongs to the pyrroline-5-carboxylate reductase family.</text>
</comment>
<evidence type="ECO:0000256" key="2">
    <source>
        <dbReference type="ARBA" id="ARBA00022857"/>
    </source>
</evidence>
<dbReference type="HAMAP" id="MF_01925">
    <property type="entry name" value="P5C_reductase"/>
    <property type="match status" value="1"/>
</dbReference>
<protein>
    <recommendedName>
        <fullName evidence="4">Pyrroline-5-carboxylate reductase</fullName>
        <shortName evidence="4">P5C reductase</shortName>
        <shortName evidence="4">P5CR</shortName>
        <ecNumber evidence="4">1.5.1.2</ecNumber>
    </recommendedName>
    <alternativeName>
        <fullName evidence="4">PCA reductase</fullName>
    </alternativeName>
</protein>
<comment type="pathway">
    <text evidence="4">Amino-acid biosynthesis; L-proline biosynthesis; L-proline from L-glutamate 5-semialdehyde: step 1/1.</text>
</comment>
<evidence type="ECO:0000313" key="8">
    <source>
        <dbReference type="EMBL" id="MST56175.1"/>
    </source>
</evidence>